<proteinExistence type="predicted"/>
<protein>
    <submittedName>
        <fullName evidence="2">Lactose-binding protein</fullName>
    </submittedName>
</protein>
<comment type="caution">
    <text evidence="2">The sequence shown here is derived from an EMBL/GenBank/DDBJ whole genome shotgun (WGS) entry which is preliminary data.</text>
</comment>
<dbReference type="EMBL" id="JYIX01000033">
    <property type="protein sequence ID" value="KJL33449.1"/>
    <property type="molecule type" value="Genomic_DNA"/>
</dbReference>
<dbReference type="PROSITE" id="PS51257">
    <property type="entry name" value="PROKAR_LIPOPROTEIN"/>
    <property type="match status" value="1"/>
</dbReference>
<dbReference type="PANTHER" id="PTHR43649">
    <property type="entry name" value="ARABINOSE-BINDING PROTEIN-RELATED"/>
    <property type="match status" value="1"/>
</dbReference>
<dbReference type="Gene3D" id="3.40.190.10">
    <property type="entry name" value="Periplasmic binding protein-like II"/>
    <property type="match status" value="1"/>
</dbReference>
<organism evidence="2 3">
    <name type="scientific">Microbacterium azadirachtae</name>
    <dbReference type="NCBI Taxonomy" id="582680"/>
    <lineage>
        <taxon>Bacteria</taxon>
        <taxon>Bacillati</taxon>
        <taxon>Actinomycetota</taxon>
        <taxon>Actinomycetes</taxon>
        <taxon>Micrococcales</taxon>
        <taxon>Microbacteriaceae</taxon>
        <taxon>Microbacterium</taxon>
    </lineage>
</organism>
<gene>
    <name evidence="2" type="primary">lacE</name>
    <name evidence="2" type="ORF">RS86_01670</name>
</gene>
<feature type="chain" id="PRO_5002445260" evidence="1">
    <location>
        <begin position="21"/>
        <end position="437"/>
    </location>
</feature>
<name>A0A0F0LL86_9MICO</name>
<dbReference type="STRING" id="582680.RS86_01670"/>
<evidence type="ECO:0000256" key="1">
    <source>
        <dbReference type="SAM" id="SignalP"/>
    </source>
</evidence>
<dbReference type="AlphaFoldDB" id="A0A0F0LL86"/>
<accession>A0A0F0LL86</accession>
<dbReference type="CDD" id="cd13585">
    <property type="entry name" value="PBP2_TMBP_like"/>
    <property type="match status" value="1"/>
</dbReference>
<keyword evidence="1" id="KW-0732">Signal</keyword>
<dbReference type="PATRIC" id="fig|582680.6.peg.1726"/>
<sequence length="437" mass="45699">MKRRGMLALAIGATATVALSGCAFGGGAPTSGETLKADGAGTGTITIWSWDVAATALKRLGADYEKAHKGTTIKVVDIGYDNAYDKISVGLQAGTGLPDMITLETDHNQGYLTQFPKGFADLSPVLGDKKADFDPFKWATGTGKDGVLRMAPWDSGTVGLYYRTDYFQAAGVDPSAVKTWDDLVAAGEKIKAATGHTLLTADLSAGGSLSMYLQQQGAGYFDDKGEITVNSPDAVRALTLLQTMQQKGLIKNAKGWDASVTSAKDGDSAVTPEAVWWIGTLEGEAPELSGRYAVRDLPVFDSSSAPTSNNGGSGLAIPAQAKNPQLAADFMAYVLANSGNQSSMMQKEGLFPAYLPSLKADFFEQPSDYFGGQKVFQTFARLTPKIPSITFTSDQSVASDAVTNAVGAAVLNGEDPKKALDDAAAQIANSTGRKIAG</sequence>
<feature type="signal peptide" evidence="1">
    <location>
        <begin position="1"/>
        <end position="20"/>
    </location>
</feature>
<evidence type="ECO:0000313" key="2">
    <source>
        <dbReference type="EMBL" id="KJL33449.1"/>
    </source>
</evidence>
<dbReference type="SUPFAM" id="SSF53850">
    <property type="entry name" value="Periplasmic binding protein-like II"/>
    <property type="match status" value="1"/>
</dbReference>
<dbReference type="InterPro" id="IPR006059">
    <property type="entry name" value="SBP"/>
</dbReference>
<keyword evidence="3" id="KW-1185">Reference proteome</keyword>
<dbReference type="Pfam" id="PF13416">
    <property type="entry name" value="SBP_bac_8"/>
    <property type="match status" value="1"/>
</dbReference>
<dbReference type="Proteomes" id="UP000033740">
    <property type="component" value="Unassembled WGS sequence"/>
</dbReference>
<dbReference type="InterPro" id="IPR050490">
    <property type="entry name" value="Bact_solute-bd_prot1"/>
</dbReference>
<evidence type="ECO:0000313" key="3">
    <source>
        <dbReference type="Proteomes" id="UP000033740"/>
    </source>
</evidence>
<reference evidence="2 3" key="1">
    <citation type="submission" date="2015-02" db="EMBL/GenBank/DDBJ databases">
        <title>Draft genome sequences of ten Microbacterium spp. with emphasis on heavy metal contaminated environments.</title>
        <authorList>
            <person name="Corretto E."/>
        </authorList>
    </citation>
    <scope>NUCLEOTIDE SEQUENCE [LARGE SCALE GENOMIC DNA]</scope>
    <source>
        <strain evidence="2 3">ARN176</strain>
    </source>
</reference>
<dbReference type="PANTHER" id="PTHR43649:SF32">
    <property type="entry name" value="SUGAR BINDING SECRETED PROTEIN"/>
    <property type="match status" value="1"/>
</dbReference>